<name>A0A1H8VW70_9EURY</name>
<dbReference type="OrthoDB" id="384138at2157"/>
<dbReference type="Proteomes" id="UP000199126">
    <property type="component" value="Unassembled WGS sequence"/>
</dbReference>
<reference evidence="2" key="1">
    <citation type="submission" date="2016-10" db="EMBL/GenBank/DDBJ databases">
        <authorList>
            <person name="Varghese N."/>
            <person name="Submissions S."/>
        </authorList>
    </citation>
    <scope>NUCLEOTIDE SEQUENCE [LARGE SCALE GENOMIC DNA]</scope>
    <source>
        <strain evidence="2">CGMCC 1.10121</strain>
    </source>
</reference>
<accession>A0A1H8VW70</accession>
<dbReference type="AlphaFoldDB" id="A0A1H8VW70"/>
<keyword evidence="2" id="KW-1185">Reference proteome</keyword>
<gene>
    <name evidence="1" type="ORF">SAMN04487948_12041</name>
</gene>
<proteinExistence type="predicted"/>
<protein>
    <submittedName>
        <fullName evidence="1">Uncharacterized protein</fullName>
    </submittedName>
</protein>
<evidence type="ECO:0000313" key="2">
    <source>
        <dbReference type="Proteomes" id="UP000199126"/>
    </source>
</evidence>
<organism evidence="1 2">
    <name type="scientific">Halogranum amylolyticum</name>
    <dbReference type="NCBI Taxonomy" id="660520"/>
    <lineage>
        <taxon>Archaea</taxon>
        <taxon>Methanobacteriati</taxon>
        <taxon>Methanobacteriota</taxon>
        <taxon>Stenosarchaea group</taxon>
        <taxon>Halobacteria</taxon>
        <taxon>Halobacteriales</taxon>
        <taxon>Haloferacaceae</taxon>
    </lineage>
</organism>
<dbReference type="RefSeq" id="WP_089827375.1">
    <property type="nucleotide sequence ID" value="NZ_FODV01000020.1"/>
</dbReference>
<sequence length="219" mass="25082">MDTEPSYDYQFQFEDPTGHTHVFELETHCRNNIGEPRIRWRTEDGSVAGKWGTLKFPEDRSRSTHTPYMTMEVSEPTLVFGRFEKSTPTIFDMPRDSLTLPPRIGSTVRDELEALGSPAQREAISDDPYAFPPAITDPGLPLEPATWSRVGWNPDDQIMWYRLTNYPKPGSTEWDQEAVTSPRPYQIERGTLTWRKHHITGASGSPDELIDQLELEEIS</sequence>
<dbReference type="EMBL" id="FODV01000020">
    <property type="protein sequence ID" value="SEP19631.1"/>
    <property type="molecule type" value="Genomic_DNA"/>
</dbReference>
<evidence type="ECO:0000313" key="1">
    <source>
        <dbReference type="EMBL" id="SEP19631.1"/>
    </source>
</evidence>